<keyword evidence="3" id="KW-1185">Reference proteome</keyword>
<reference evidence="2" key="2">
    <citation type="submission" date="2020-09" db="EMBL/GenBank/DDBJ databases">
        <authorList>
            <person name="Luo X."/>
        </authorList>
    </citation>
    <scope>NUCLEOTIDE SEQUENCE</scope>
    <source>
        <strain evidence="2">TRM S81-3</strain>
    </source>
</reference>
<feature type="transmembrane region" description="Helical" evidence="1">
    <location>
        <begin position="110"/>
        <end position="133"/>
    </location>
</feature>
<evidence type="ECO:0000256" key="1">
    <source>
        <dbReference type="SAM" id="Phobius"/>
    </source>
</evidence>
<comment type="caution">
    <text evidence="2">The sequence shown here is derived from an EMBL/GenBank/DDBJ whole genome shotgun (WGS) entry which is preliminary data.</text>
</comment>
<feature type="transmembrane region" description="Helical" evidence="1">
    <location>
        <begin position="253"/>
        <end position="272"/>
    </location>
</feature>
<protein>
    <submittedName>
        <fullName evidence="2">Uncharacterized protein</fullName>
    </submittedName>
</protein>
<feature type="transmembrane region" description="Helical" evidence="1">
    <location>
        <begin position="25"/>
        <end position="49"/>
    </location>
</feature>
<name>A0A926QTR9_9ACTN</name>
<keyword evidence="1" id="KW-0472">Membrane</keyword>
<feature type="transmembrane region" description="Helical" evidence="1">
    <location>
        <begin position="187"/>
        <end position="206"/>
    </location>
</feature>
<keyword evidence="1" id="KW-1133">Transmembrane helix</keyword>
<evidence type="ECO:0000313" key="2">
    <source>
        <dbReference type="EMBL" id="MBD0424389.1"/>
    </source>
</evidence>
<sequence>MLRQDEWPSLRELLEHALRGRRAHIGGLLLLLACFWQTVLGFVLFYPLVRSARHKARELFPVNSRRRIRDPEIERIQKGRAWSAAISSFLILAAYGTAEDWQQAQEQFGLRLLITPWLLLLSAPAVVGLLFRLASPANKAAMRAGLRRAVRSVLWYFGAIGFAAILMWPLTLLMGSFEEGTEQVPHLLLAIVLMLAMLWGLLFLAFSSRTAVRTAFSTADMHDMVPAVLTCALVWEFAAISLLVGGLPPGPPLIQVCALIGGPVSVSAVAWWEISRLRTLHGVTLRA</sequence>
<dbReference type="RefSeq" id="WP_188185280.1">
    <property type="nucleotide sequence ID" value="NZ_JACVQF010000234.1"/>
</dbReference>
<proteinExistence type="predicted"/>
<evidence type="ECO:0000313" key="3">
    <source>
        <dbReference type="Proteomes" id="UP000621210"/>
    </source>
</evidence>
<dbReference type="EMBL" id="JACVQF010000234">
    <property type="protein sequence ID" value="MBD0424389.1"/>
    <property type="molecule type" value="Genomic_DNA"/>
</dbReference>
<gene>
    <name evidence="2" type="ORF">H0H10_35380</name>
</gene>
<reference evidence="2" key="1">
    <citation type="submission" date="2020-09" db="EMBL/GenBank/DDBJ databases">
        <title>Streptomyces grisecoloratus sp. nov., isolated from cotton soil.</title>
        <authorList>
            <person name="Xing L."/>
        </authorList>
    </citation>
    <scope>NUCLEOTIDE SEQUENCE</scope>
    <source>
        <strain evidence="2">TRM S81-3</strain>
    </source>
</reference>
<dbReference type="PROSITE" id="PS51257">
    <property type="entry name" value="PROKAR_LIPOPROTEIN"/>
    <property type="match status" value="1"/>
</dbReference>
<dbReference type="AlphaFoldDB" id="A0A926QTR9"/>
<feature type="transmembrane region" description="Helical" evidence="1">
    <location>
        <begin position="153"/>
        <end position="175"/>
    </location>
</feature>
<feature type="transmembrane region" description="Helical" evidence="1">
    <location>
        <begin position="81"/>
        <end position="98"/>
    </location>
</feature>
<organism evidence="2 3">
    <name type="scientific">Streptomyces griseicoloratus</name>
    <dbReference type="NCBI Taxonomy" id="2752516"/>
    <lineage>
        <taxon>Bacteria</taxon>
        <taxon>Bacillati</taxon>
        <taxon>Actinomycetota</taxon>
        <taxon>Actinomycetes</taxon>
        <taxon>Kitasatosporales</taxon>
        <taxon>Streptomycetaceae</taxon>
        <taxon>Streptomyces</taxon>
    </lineage>
</organism>
<feature type="transmembrane region" description="Helical" evidence="1">
    <location>
        <begin position="227"/>
        <end position="247"/>
    </location>
</feature>
<dbReference type="Proteomes" id="UP000621210">
    <property type="component" value="Unassembled WGS sequence"/>
</dbReference>
<keyword evidence="1" id="KW-0812">Transmembrane</keyword>
<accession>A0A926QTR9</accession>